<keyword evidence="1" id="KW-1133">Transmembrane helix</keyword>
<evidence type="ECO:0000259" key="2">
    <source>
        <dbReference type="PROSITE" id="PS50887"/>
    </source>
</evidence>
<proteinExistence type="predicted"/>
<accession>A0A0F9TMC2</accession>
<dbReference type="PANTHER" id="PTHR45138">
    <property type="entry name" value="REGULATORY COMPONENTS OF SENSORY TRANSDUCTION SYSTEM"/>
    <property type="match status" value="1"/>
</dbReference>
<dbReference type="GO" id="GO:0005886">
    <property type="term" value="C:plasma membrane"/>
    <property type="evidence" value="ECO:0007669"/>
    <property type="project" value="TreeGrafter"/>
</dbReference>
<dbReference type="CDD" id="cd01949">
    <property type="entry name" value="GGDEF"/>
    <property type="match status" value="1"/>
</dbReference>
<feature type="domain" description="GGDEF" evidence="2">
    <location>
        <begin position="176"/>
        <end position="304"/>
    </location>
</feature>
<dbReference type="SMART" id="SM00267">
    <property type="entry name" value="GGDEF"/>
    <property type="match status" value="1"/>
</dbReference>
<dbReference type="Gene3D" id="3.30.70.270">
    <property type="match status" value="1"/>
</dbReference>
<dbReference type="GO" id="GO:1902201">
    <property type="term" value="P:negative regulation of bacterial-type flagellum-dependent cell motility"/>
    <property type="evidence" value="ECO:0007669"/>
    <property type="project" value="TreeGrafter"/>
</dbReference>
<dbReference type="NCBIfam" id="TIGR00254">
    <property type="entry name" value="GGDEF"/>
    <property type="match status" value="1"/>
</dbReference>
<dbReference type="GO" id="GO:0052621">
    <property type="term" value="F:diguanylate cyclase activity"/>
    <property type="evidence" value="ECO:0007669"/>
    <property type="project" value="TreeGrafter"/>
</dbReference>
<sequence>MKNSLFLYRSYCYGLVAALIIGTSIFIYNGNTKATSEISWLDVFSEGGMVLLATFWLILLLRSRPAGRVTQLLALGLCGIVFSWSMDFLDEFLRLPSTLFWRHWLESLPIPASLLFLSIGIYHWHQEEMAISAQMVKRERYFREHRFFDKLIPVGSAAYLREQLKLSLSEAKKEQQALALIAIDINDFSAINRIHGSEEGDHILQLLCQLLLINLRDDDLICRLAGDRFVVILSNTDEHEANETSRDLQRAVANFTYRNKQTNQRITLSASVAVTMAQTDDSDSLIKRLNLNLANVKQLIQHAV</sequence>
<dbReference type="AlphaFoldDB" id="A0A0F9TMC2"/>
<dbReference type="InterPro" id="IPR043128">
    <property type="entry name" value="Rev_trsase/Diguanyl_cyclase"/>
</dbReference>
<dbReference type="SUPFAM" id="SSF55073">
    <property type="entry name" value="Nucleotide cyclase"/>
    <property type="match status" value="1"/>
</dbReference>
<protein>
    <recommendedName>
        <fullName evidence="2">GGDEF domain-containing protein</fullName>
    </recommendedName>
</protein>
<dbReference type="EMBL" id="LAZR01001572">
    <property type="protein sequence ID" value="KKN42573.1"/>
    <property type="molecule type" value="Genomic_DNA"/>
</dbReference>
<dbReference type="PANTHER" id="PTHR45138:SF9">
    <property type="entry name" value="DIGUANYLATE CYCLASE DGCM-RELATED"/>
    <property type="match status" value="1"/>
</dbReference>
<dbReference type="GO" id="GO:0043709">
    <property type="term" value="P:cell adhesion involved in single-species biofilm formation"/>
    <property type="evidence" value="ECO:0007669"/>
    <property type="project" value="TreeGrafter"/>
</dbReference>
<dbReference type="InterPro" id="IPR029787">
    <property type="entry name" value="Nucleotide_cyclase"/>
</dbReference>
<gene>
    <name evidence="3" type="ORF">LCGC14_0711970</name>
</gene>
<feature type="transmembrane region" description="Helical" evidence="1">
    <location>
        <begin position="72"/>
        <end position="88"/>
    </location>
</feature>
<reference evidence="3" key="1">
    <citation type="journal article" date="2015" name="Nature">
        <title>Complex archaea that bridge the gap between prokaryotes and eukaryotes.</title>
        <authorList>
            <person name="Spang A."/>
            <person name="Saw J.H."/>
            <person name="Jorgensen S.L."/>
            <person name="Zaremba-Niedzwiedzka K."/>
            <person name="Martijn J."/>
            <person name="Lind A.E."/>
            <person name="van Eijk R."/>
            <person name="Schleper C."/>
            <person name="Guy L."/>
            <person name="Ettema T.J."/>
        </authorList>
    </citation>
    <scope>NUCLEOTIDE SEQUENCE</scope>
</reference>
<dbReference type="InterPro" id="IPR050469">
    <property type="entry name" value="Diguanylate_Cyclase"/>
</dbReference>
<evidence type="ECO:0000313" key="3">
    <source>
        <dbReference type="EMBL" id="KKN42573.1"/>
    </source>
</evidence>
<evidence type="ECO:0000256" key="1">
    <source>
        <dbReference type="SAM" id="Phobius"/>
    </source>
</evidence>
<keyword evidence="1" id="KW-0472">Membrane</keyword>
<feature type="transmembrane region" description="Helical" evidence="1">
    <location>
        <begin position="40"/>
        <end position="60"/>
    </location>
</feature>
<feature type="transmembrane region" description="Helical" evidence="1">
    <location>
        <begin position="12"/>
        <end position="28"/>
    </location>
</feature>
<keyword evidence="1" id="KW-0812">Transmembrane</keyword>
<comment type="caution">
    <text evidence="3">The sequence shown here is derived from an EMBL/GenBank/DDBJ whole genome shotgun (WGS) entry which is preliminary data.</text>
</comment>
<organism evidence="3">
    <name type="scientific">marine sediment metagenome</name>
    <dbReference type="NCBI Taxonomy" id="412755"/>
    <lineage>
        <taxon>unclassified sequences</taxon>
        <taxon>metagenomes</taxon>
        <taxon>ecological metagenomes</taxon>
    </lineage>
</organism>
<dbReference type="Pfam" id="PF00990">
    <property type="entry name" value="GGDEF"/>
    <property type="match status" value="1"/>
</dbReference>
<dbReference type="InterPro" id="IPR000160">
    <property type="entry name" value="GGDEF_dom"/>
</dbReference>
<dbReference type="PROSITE" id="PS50887">
    <property type="entry name" value="GGDEF"/>
    <property type="match status" value="1"/>
</dbReference>
<name>A0A0F9TMC2_9ZZZZ</name>